<keyword evidence="4" id="KW-0963">Cytoplasm</keyword>
<dbReference type="EMBL" id="JBAMIC010000014">
    <property type="protein sequence ID" value="KAK7095993.1"/>
    <property type="molecule type" value="Genomic_DNA"/>
</dbReference>
<evidence type="ECO:0000313" key="11">
    <source>
        <dbReference type="EMBL" id="KAK7095993.1"/>
    </source>
</evidence>
<evidence type="ECO:0000256" key="10">
    <source>
        <dbReference type="SAM" id="MobiDB-lite"/>
    </source>
</evidence>
<dbReference type="Proteomes" id="UP001374579">
    <property type="component" value="Unassembled WGS sequence"/>
</dbReference>
<comment type="caution">
    <text evidence="11">The sequence shown here is derived from an EMBL/GenBank/DDBJ whole genome shotgun (WGS) entry which is preliminary data.</text>
</comment>
<sequence length="156" mass="18008">MAQQAQPVPQQARPWNPNFTHEDRERWICIYPAYINSRKTVKEGRRIPKEKAVDNPTYTEIRDVCASANLVLGVENKTYPRELDPRDLKFRGRIRVQLKKEDGSLLRDEFPSKNSILLYLGDTIPKLKSRAQSQADKASSQQQSQGSKSQKKKGRR</sequence>
<dbReference type="SUPFAM" id="SSF69695">
    <property type="entry name" value="SRP19"/>
    <property type="match status" value="1"/>
</dbReference>
<dbReference type="GO" id="GO:0005730">
    <property type="term" value="C:nucleolus"/>
    <property type="evidence" value="ECO:0007669"/>
    <property type="project" value="UniProtKB-SubCell"/>
</dbReference>
<evidence type="ECO:0000256" key="8">
    <source>
        <dbReference type="ARBA" id="ARBA00023274"/>
    </source>
</evidence>
<dbReference type="GO" id="GO:0008312">
    <property type="term" value="F:7S RNA binding"/>
    <property type="evidence" value="ECO:0007669"/>
    <property type="project" value="InterPro"/>
</dbReference>
<keyword evidence="7" id="KW-0539">Nucleus</keyword>
<dbReference type="PANTHER" id="PTHR17453">
    <property type="entry name" value="SIGNAL RECOGNITION PARTICLE 19 KD PROTEIN"/>
    <property type="match status" value="1"/>
</dbReference>
<proteinExistence type="inferred from homology"/>
<dbReference type="GO" id="GO:0006617">
    <property type="term" value="P:SRP-dependent cotranslational protein targeting to membrane, signal sequence recognition"/>
    <property type="evidence" value="ECO:0007669"/>
    <property type="project" value="TreeGrafter"/>
</dbReference>
<keyword evidence="13" id="KW-1185">Reference proteome</keyword>
<dbReference type="GO" id="GO:0005786">
    <property type="term" value="C:signal recognition particle, endoplasmic reticulum targeting"/>
    <property type="evidence" value="ECO:0007669"/>
    <property type="project" value="UniProtKB-KW"/>
</dbReference>
<dbReference type="AlphaFoldDB" id="A0AAN9AYZ9"/>
<comment type="subcellular location">
    <subcellularLocation>
        <location evidence="1">Cytoplasm</location>
    </subcellularLocation>
    <subcellularLocation>
        <location evidence="2">Nucleus</location>
        <location evidence="2">Nucleolus</location>
    </subcellularLocation>
</comment>
<dbReference type="FunFam" id="3.30.56.30:FF:000002">
    <property type="entry name" value="Signal recognition particle 19kDa"/>
    <property type="match status" value="1"/>
</dbReference>
<dbReference type="EMBL" id="JBAMIC010000014">
    <property type="protein sequence ID" value="KAK7095997.1"/>
    <property type="molecule type" value="Genomic_DNA"/>
</dbReference>
<comment type="function">
    <text evidence="9">Component of the signal recognition particle (SRP) complex, a ribonucleoprotein complex that mediates the cotranslational targeting of secretory and membrane proteins to the endoplasmic reticulum (ER). Binds directly to 7SL RNA. Mediates binding of SRP54 to the SRP complex.</text>
</comment>
<accession>A0AAN9AYZ9</accession>
<dbReference type="PANTHER" id="PTHR17453:SF0">
    <property type="entry name" value="SIGNAL RECOGNITION PARTICLE 19 KDA PROTEIN"/>
    <property type="match status" value="1"/>
</dbReference>
<reference evidence="11 13" key="1">
    <citation type="submission" date="2024-02" db="EMBL/GenBank/DDBJ databases">
        <title>Chromosome-scale genome assembly of the rough periwinkle Littorina saxatilis.</title>
        <authorList>
            <person name="De Jode A."/>
            <person name="Faria R."/>
            <person name="Formenti G."/>
            <person name="Sims Y."/>
            <person name="Smith T.P."/>
            <person name="Tracey A."/>
            <person name="Wood J.M.D."/>
            <person name="Zagrodzka Z.B."/>
            <person name="Johannesson K."/>
            <person name="Butlin R.K."/>
            <person name="Leder E.H."/>
        </authorList>
    </citation>
    <scope>NUCLEOTIDE SEQUENCE [LARGE SCALE GENOMIC DNA]</scope>
    <source>
        <strain evidence="11">Snail1</strain>
        <tissue evidence="11">Muscle</tissue>
    </source>
</reference>
<dbReference type="Pfam" id="PF01922">
    <property type="entry name" value="SRP19"/>
    <property type="match status" value="1"/>
</dbReference>
<feature type="compositionally biased region" description="Low complexity" evidence="10">
    <location>
        <begin position="130"/>
        <end position="148"/>
    </location>
</feature>
<keyword evidence="8" id="KW-0687">Ribonucleoprotein</keyword>
<organism evidence="11 13">
    <name type="scientific">Littorina saxatilis</name>
    <dbReference type="NCBI Taxonomy" id="31220"/>
    <lineage>
        <taxon>Eukaryota</taxon>
        <taxon>Metazoa</taxon>
        <taxon>Spiralia</taxon>
        <taxon>Lophotrochozoa</taxon>
        <taxon>Mollusca</taxon>
        <taxon>Gastropoda</taxon>
        <taxon>Caenogastropoda</taxon>
        <taxon>Littorinimorpha</taxon>
        <taxon>Littorinoidea</taxon>
        <taxon>Littorinidae</taxon>
        <taxon>Littorina</taxon>
    </lineage>
</organism>
<evidence type="ECO:0000256" key="9">
    <source>
        <dbReference type="ARBA" id="ARBA00045518"/>
    </source>
</evidence>
<evidence type="ECO:0000256" key="1">
    <source>
        <dbReference type="ARBA" id="ARBA00004496"/>
    </source>
</evidence>
<keyword evidence="6" id="KW-0733">Signal recognition particle</keyword>
<evidence type="ECO:0000313" key="12">
    <source>
        <dbReference type="EMBL" id="KAK7095997.1"/>
    </source>
</evidence>
<keyword evidence="5" id="KW-0694">RNA-binding</keyword>
<gene>
    <name evidence="11" type="ORF">V1264_005341</name>
    <name evidence="12" type="ORF">V1264_005345</name>
</gene>
<dbReference type="InterPro" id="IPR036521">
    <property type="entry name" value="SRP19-like_sf"/>
</dbReference>
<evidence type="ECO:0000256" key="5">
    <source>
        <dbReference type="ARBA" id="ARBA00022884"/>
    </source>
</evidence>
<evidence type="ECO:0000256" key="2">
    <source>
        <dbReference type="ARBA" id="ARBA00004604"/>
    </source>
</evidence>
<evidence type="ECO:0000256" key="4">
    <source>
        <dbReference type="ARBA" id="ARBA00022490"/>
    </source>
</evidence>
<evidence type="ECO:0000256" key="3">
    <source>
        <dbReference type="ARBA" id="ARBA00008910"/>
    </source>
</evidence>
<evidence type="ECO:0000313" key="13">
    <source>
        <dbReference type="Proteomes" id="UP001374579"/>
    </source>
</evidence>
<name>A0AAN9AYZ9_9CAEN</name>
<evidence type="ECO:0000256" key="6">
    <source>
        <dbReference type="ARBA" id="ARBA00023135"/>
    </source>
</evidence>
<dbReference type="InterPro" id="IPR002778">
    <property type="entry name" value="Signal_recog_particle_SRP19"/>
</dbReference>
<evidence type="ECO:0000256" key="7">
    <source>
        <dbReference type="ARBA" id="ARBA00023242"/>
    </source>
</evidence>
<comment type="similarity">
    <text evidence="3">Belongs to the SRP19 family.</text>
</comment>
<feature type="region of interest" description="Disordered" evidence="10">
    <location>
        <begin position="129"/>
        <end position="156"/>
    </location>
</feature>
<evidence type="ECO:0008006" key="14">
    <source>
        <dbReference type="Google" id="ProtNLM"/>
    </source>
</evidence>
<protein>
    <recommendedName>
        <fullName evidence="14">Signal recognition particle 19 kDa protein</fullName>
    </recommendedName>
</protein>
<dbReference type="Gene3D" id="3.30.56.30">
    <property type="entry name" value="Signal recognition particle, SRP19-like subunit"/>
    <property type="match status" value="1"/>
</dbReference>